<dbReference type="GO" id="GO:0030956">
    <property type="term" value="C:glutamyl-tRNA(Gln) amidotransferase complex"/>
    <property type="evidence" value="ECO:0007669"/>
    <property type="project" value="InterPro"/>
</dbReference>
<keyword evidence="7 10" id="KW-0067">ATP-binding</keyword>
<comment type="catalytic activity">
    <reaction evidence="9 10">
        <text>L-glutamyl-tRNA(Gln) + L-glutamine + ATP + H2O = L-glutaminyl-tRNA(Gln) + L-glutamate + ADP + phosphate + H(+)</text>
        <dbReference type="Rhea" id="RHEA:17521"/>
        <dbReference type="Rhea" id="RHEA-COMP:9681"/>
        <dbReference type="Rhea" id="RHEA-COMP:9684"/>
        <dbReference type="ChEBI" id="CHEBI:15377"/>
        <dbReference type="ChEBI" id="CHEBI:15378"/>
        <dbReference type="ChEBI" id="CHEBI:29985"/>
        <dbReference type="ChEBI" id="CHEBI:30616"/>
        <dbReference type="ChEBI" id="CHEBI:43474"/>
        <dbReference type="ChEBI" id="CHEBI:58359"/>
        <dbReference type="ChEBI" id="CHEBI:78520"/>
        <dbReference type="ChEBI" id="CHEBI:78521"/>
        <dbReference type="ChEBI" id="CHEBI:456216"/>
        <dbReference type="EC" id="6.3.5.7"/>
    </reaction>
</comment>
<proteinExistence type="inferred from homology"/>
<dbReference type="RefSeq" id="WP_092064251.1">
    <property type="nucleotide sequence ID" value="NZ_FNIN01000003.1"/>
</dbReference>
<dbReference type="InterPro" id="IPR023631">
    <property type="entry name" value="Amidase_dom"/>
</dbReference>
<organism evidence="12 13">
    <name type="scientific">Desulfonauticus submarinus</name>
    <dbReference type="NCBI Taxonomy" id="206665"/>
    <lineage>
        <taxon>Bacteria</taxon>
        <taxon>Pseudomonadati</taxon>
        <taxon>Thermodesulfobacteriota</taxon>
        <taxon>Desulfovibrionia</taxon>
        <taxon>Desulfovibrionales</taxon>
        <taxon>Desulfonauticaceae</taxon>
        <taxon>Desulfonauticus</taxon>
    </lineage>
</organism>
<comment type="similarity">
    <text evidence="1 10">Belongs to the amidase family. GatA subfamily.</text>
</comment>
<reference evidence="12 13" key="1">
    <citation type="submission" date="2016-10" db="EMBL/GenBank/DDBJ databases">
        <authorList>
            <person name="de Groot N.N."/>
        </authorList>
    </citation>
    <scope>NUCLEOTIDE SEQUENCE [LARGE SCALE GENOMIC DNA]</scope>
    <source>
        <strain evidence="12 13">DSM 15269</strain>
    </source>
</reference>
<dbReference type="Proteomes" id="UP000199602">
    <property type="component" value="Unassembled WGS sequence"/>
</dbReference>
<dbReference type="PANTHER" id="PTHR11895:SF151">
    <property type="entry name" value="GLUTAMYL-TRNA(GLN) AMIDOTRANSFERASE SUBUNIT A"/>
    <property type="match status" value="1"/>
</dbReference>
<sequence length="486" mass="53442">MELTDKTLIEIKDSLAKKEISVLELVTACLKKIEQTEKKINAFITLRNEEELLEQAKQLDSEGYDPQKPLWGIPIGIKDVFTTKGIKTTCGSKILENFVPVYDAEVVTRLKEAGAIILGKQNMDEFAMGSSTENSAFGPTKNPWDISRVPGGSSGGSAASVAAKQCFAAIGTDTGGSIRQPACFCGLVGVKPTYGRVSRYGLIAYGSSFDQAGPLTKTIKDAALILNVIAGHDPKDSTSLRAPVPDYLAQIKHTSLKGVSFGIPKEYFQKGLDQEVENSILKLIDILKQEGAEIKEISLPHTEYAIATYYILVMAEASSNLARFDGVRYGFRAKQANNLKEMYELSRTYGFGDEVQRRIMLGTYVLSAGYYDAYYKKAAQVRRILRKDFDMALQKCDYILAPVSPTPAFKLGEHSHDPLKMYLTDIYTISLNLVGLPGISLPIEVGKLSGLPLGIQLIGKWLTEEKLFQVAFNIEQLVDSLSYPNV</sequence>
<dbReference type="OrthoDB" id="9811471at2"/>
<evidence type="ECO:0000256" key="7">
    <source>
        <dbReference type="ARBA" id="ARBA00022840"/>
    </source>
</evidence>
<dbReference type="EMBL" id="FNIN01000003">
    <property type="protein sequence ID" value="SDN58821.1"/>
    <property type="molecule type" value="Genomic_DNA"/>
</dbReference>
<feature type="domain" description="Amidase" evidence="11">
    <location>
        <begin position="24"/>
        <end position="467"/>
    </location>
</feature>
<keyword evidence="12" id="KW-0808">Transferase</keyword>
<evidence type="ECO:0000256" key="6">
    <source>
        <dbReference type="ARBA" id="ARBA00022741"/>
    </source>
</evidence>
<comment type="function">
    <text evidence="10">Allows the formation of correctly charged Gln-tRNA(Gln) through the transamidation of misacylated Glu-tRNA(Gln) in organisms which lack glutaminyl-tRNA synthetase. The reaction takes place in the presence of glutamine and ATP through an activated gamma-phospho-Glu-tRNA(Gln).</text>
</comment>
<dbReference type="SUPFAM" id="SSF75304">
    <property type="entry name" value="Amidase signature (AS) enzymes"/>
    <property type="match status" value="1"/>
</dbReference>
<evidence type="ECO:0000256" key="9">
    <source>
        <dbReference type="ARBA" id="ARBA00047407"/>
    </source>
</evidence>
<comment type="subunit">
    <text evidence="2 10">Heterotrimer of A, B and C subunits.</text>
</comment>
<accession>A0A1H0CM32</accession>
<keyword evidence="6 10" id="KW-0547">Nucleotide-binding</keyword>
<evidence type="ECO:0000313" key="13">
    <source>
        <dbReference type="Proteomes" id="UP000199602"/>
    </source>
</evidence>
<dbReference type="InterPro" id="IPR036928">
    <property type="entry name" value="AS_sf"/>
</dbReference>
<name>A0A1H0CM32_9BACT</name>
<evidence type="ECO:0000313" key="12">
    <source>
        <dbReference type="EMBL" id="SDN58821.1"/>
    </source>
</evidence>
<dbReference type="InterPro" id="IPR000120">
    <property type="entry name" value="Amidase"/>
</dbReference>
<dbReference type="NCBIfam" id="TIGR00132">
    <property type="entry name" value="gatA"/>
    <property type="match status" value="1"/>
</dbReference>
<evidence type="ECO:0000256" key="5">
    <source>
        <dbReference type="ARBA" id="ARBA00022598"/>
    </source>
</evidence>
<dbReference type="GO" id="GO:0006412">
    <property type="term" value="P:translation"/>
    <property type="evidence" value="ECO:0007669"/>
    <property type="project" value="UniProtKB-UniRule"/>
</dbReference>
<evidence type="ECO:0000259" key="11">
    <source>
        <dbReference type="Pfam" id="PF01425"/>
    </source>
</evidence>
<dbReference type="AlphaFoldDB" id="A0A1H0CM32"/>
<dbReference type="GO" id="GO:0005524">
    <property type="term" value="F:ATP binding"/>
    <property type="evidence" value="ECO:0007669"/>
    <property type="project" value="UniProtKB-KW"/>
</dbReference>
<dbReference type="PANTHER" id="PTHR11895">
    <property type="entry name" value="TRANSAMIDASE"/>
    <property type="match status" value="1"/>
</dbReference>
<dbReference type="Gene3D" id="3.90.1300.10">
    <property type="entry name" value="Amidase signature (AS) domain"/>
    <property type="match status" value="1"/>
</dbReference>
<dbReference type="InterPro" id="IPR020556">
    <property type="entry name" value="Amidase_CS"/>
</dbReference>
<dbReference type="EC" id="6.3.5.7" evidence="3 10"/>
<feature type="active site" description="Acyl-ester intermediate" evidence="10">
    <location>
        <position position="177"/>
    </location>
</feature>
<dbReference type="InterPro" id="IPR004412">
    <property type="entry name" value="GatA"/>
</dbReference>
<keyword evidence="8 10" id="KW-0648">Protein biosynthesis</keyword>
<dbReference type="Pfam" id="PF01425">
    <property type="entry name" value="Amidase"/>
    <property type="match status" value="1"/>
</dbReference>
<protein>
    <recommendedName>
        <fullName evidence="4 10">Glutamyl-tRNA(Gln) amidotransferase subunit A</fullName>
        <shortName evidence="10">Glu-ADT subunit A</shortName>
        <ecNumber evidence="3 10">6.3.5.7</ecNumber>
    </recommendedName>
</protein>
<keyword evidence="5 10" id="KW-0436">Ligase</keyword>
<dbReference type="GO" id="GO:0050567">
    <property type="term" value="F:glutaminyl-tRNA synthase (glutamine-hydrolyzing) activity"/>
    <property type="evidence" value="ECO:0007669"/>
    <property type="project" value="UniProtKB-UniRule"/>
</dbReference>
<dbReference type="PROSITE" id="PS00571">
    <property type="entry name" value="AMIDASES"/>
    <property type="match status" value="1"/>
</dbReference>
<feature type="active site" description="Charge relay system" evidence="10">
    <location>
        <position position="153"/>
    </location>
</feature>
<dbReference type="STRING" id="206665.SAMN04488516_10399"/>
<evidence type="ECO:0000256" key="1">
    <source>
        <dbReference type="ARBA" id="ARBA00008069"/>
    </source>
</evidence>
<dbReference type="GO" id="GO:0016740">
    <property type="term" value="F:transferase activity"/>
    <property type="evidence" value="ECO:0007669"/>
    <property type="project" value="UniProtKB-KW"/>
</dbReference>
<evidence type="ECO:0000256" key="10">
    <source>
        <dbReference type="HAMAP-Rule" id="MF_00120"/>
    </source>
</evidence>
<evidence type="ECO:0000256" key="4">
    <source>
        <dbReference type="ARBA" id="ARBA00014428"/>
    </source>
</evidence>
<feature type="active site" description="Charge relay system" evidence="10">
    <location>
        <position position="78"/>
    </location>
</feature>
<evidence type="ECO:0000256" key="3">
    <source>
        <dbReference type="ARBA" id="ARBA00012739"/>
    </source>
</evidence>
<gene>
    <name evidence="10" type="primary">gatA</name>
    <name evidence="12" type="ORF">SAMN04488516_10399</name>
</gene>
<evidence type="ECO:0000256" key="8">
    <source>
        <dbReference type="ARBA" id="ARBA00022917"/>
    </source>
</evidence>
<keyword evidence="13" id="KW-1185">Reference proteome</keyword>
<dbReference type="HAMAP" id="MF_00120">
    <property type="entry name" value="GatA"/>
    <property type="match status" value="1"/>
</dbReference>
<evidence type="ECO:0000256" key="2">
    <source>
        <dbReference type="ARBA" id="ARBA00011123"/>
    </source>
</evidence>